<feature type="transmembrane region" description="Helical" evidence="6">
    <location>
        <begin position="118"/>
        <end position="138"/>
    </location>
</feature>
<keyword evidence="5 6" id="KW-0472">Membrane</keyword>
<dbReference type="Pfam" id="PF04819">
    <property type="entry name" value="DUF716"/>
    <property type="match status" value="1"/>
</dbReference>
<evidence type="ECO:0000256" key="1">
    <source>
        <dbReference type="ARBA" id="ARBA00004141"/>
    </source>
</evidence>
<evidence type="ECO:0000256" key="6">
    <source>
        <dbReference type="SAM" id="Phobius"/>
    </source>
</evidence>
<dbReference type="InterPro" id="IPR006904">
    <property type="entry name" value="DUF716"/>
</dbReference>
<keyword evidence="4 6" id="KW-1133">Transmembrane helix</keyword>
<dbReference type="GO" id="GO:0016020">
    <property type="term" value="C:membrane"/>
    <property type="evidence" value="ECO:0007669"/>
    <property type="project" value="UniProtKB-SubCell"/>
</dbReference>
<dbReference type="PANTHER" id="PTHR47830:SF2">
    <property type="entry name" value="PROTEIN, PUTATIVE-RELATED"/>
    <property type="match status" value="1"/>
</dbReference>
<evidence type="ECO:0000256" key="4">
    <source>
        <dbReference type="ARBA" id="ARBA00022989"/>
    </source>
</evidence>
<name>A0A0D6R287_ARACU</name>
<feature type="transmembrane region" description="Helical" evidence="6">
    <location>
        <begin position="54"/>
        <end position="72"/>
    </location>
</feature>
<dbReference type="PANTHER" id="PTHR47830">
    <property type="entry name" value="OS11G0534100 PROTEIN"/>
    <property type="match status" value="1"/>
</dbReference>
<comment type="similarity">
    <text evidence="2">Belongs to the TMEM45 family.</text>
</comment>
<organism evidence="7">
    <name type="scientific">Araucaria cunninghamii</name>
    <name type="common">Hoop pine</name>
    <name type="synonym">Moreton Bay pine</name>
    <dbReference type="NCBI Taxonomy" id="56994"/>
    <lineage>
        <taxon>Eukaryota</taxon>
        <taxon>Viridiplantae</taxon>
        <taxon>Streptophyta</taxon>
        <taxon>Embryophyta</taxon>
        <taxon>Tracheophyta</taxon>
        <taxon>Spermatophyta</taxon>
        <taxon>Pinopsida</taxon>
        <taxon>Pinidae</taxon>
        <taxon>Conifers II</taxon>
        <taxon>Araucariales</taxon>
        <taxon>Araucariaceae</taxon>
        <taxon>Araucaria</taxon>
    </lineage>
</organism>
<dbReference type="EMBL" id="GCKF01035965">
    <property type="protein sequence ID" value="JAG96831.1"/>
    <property type="molecule type" value="Transcribed_RNA"/>
</dbReference>
<proteinExistence type="inferred from homology"/>
<protein>
    <submittedName>
        <fullName evidence="7">Uncharacterized protein</fullName>
    </submittedName>
</protein>
<feature type="transmembrane region" description="Helical" evidence="6">
    <location>
        <begin position="84"/>
        <end position="106"/>
    </location>
</feature>
<accession>A0A0D6R287</accession>
<dbReference type="AlphaFoldDB" id="A0A0D6R287"/>
<sequence>MGSLIGHVAASFILCTAGIRHLACSFSSYAKSPRQYTGKPWYLLGNRWKNVDLWILLLFLPIATIFQVVWSFTSQPLANSAYRVAQLDQAAILVAFWVIAIALYLSRRTEILPVGEELVFFIEGIAFVVEWMALTLASKEWMALASKEGAGLEAKCYNLLGWVSVVCGSSCLVLACRPGIPGSLWAEVSLGGGLTLQGTWLLQSGLTFLSTLLMPQGCHRSSAYAAVQCDLEEDKRRAAALLDLAFICHTLLVLILGIFLCWIVGHKHGFIFPKDGDYTPISAAETESELVQMQPLPKFDIE</sequence>
<evidence type="ECO:0000313" key="7">
    <source>
        <dbReference type="EMBL" id="JAG96831.1"/>
    </source>
</evidence>
<evidence type="ECO:0000256" key="5">
    <source>
        <dbReference type="ARBA" id="ARBA00023136"/>
    </source>
</evidence>
<keyword evidence="3 6" id="KW-0812">Transmembrane</keyword>
<comment type="subcellular location">
    <subcellularLocation>
        <location evidence="1">Membrane</location>
        <topology evidence="1">Multi-pass membrane protein</topology>
    </subcellularLocation>
</comment>
<reference evidence="7" key="1">
    <citation type="submission" date="2015-03" db="EMBL/GenBank/DDBJ databases">
        <title>A transcriptome of Araucaria cunninghamii, an australian fine timber species.</title>
        <authorList>
            <person name="Jing Yi C.J.Y."/>
            <person name="Yin San L.Y.S."/>
            <person name="Abdul Karim S.S."/>
            <person name="Wan Azmi N.N."/>
            <person name="Hercus R.R."/>
            <person name="Croft L.L."/>
        </authorList>
    </citation>
    <scope>NUCLEOTIDE SEQUENCE</scope>
    <source>
        <strain evidence="7">MI0301</strain>
        <tissue evidence="7">Leaf</tissue>
    </source>
</reference>
<feature type="transmembrane region" description="Helical" evidence="6">
    <location>
        <begin position="239"/>
        <end position="265"/>
    </location>
</feature>
<evidence type="ECO:0000256" key="2">
    <source>
        <dbReference type="ARBA" id="ARBA00006948"/>
    </source>
</evidence>
<feature type="transmembrane region" description="Helical" evidence="6">
    <location>
        <begin position="159"/>
        <end position="180"/>
    </location>
</feature>
<evidence type="ECO:0000256" key="3">
    <source>
        <dbReference type="ARBA" id="ARBA00022692"/>
    </source>
</evidence>